<accession>S8D6K9</accession>
<feature type="domain" description="X8" evidence="8">
    <location>
        <begin position="340"/>
        <end position="423"/>
    </location>
</feature>
<dbReference type="GO" id="GO:0004553">
    <property type="term" value="F:hydrolase activity, hydrolyzing O-glycosyl compounds"/>
    <property type="evidence" value="ECO:0007669"/>
    <property type="project" value="InterPro"/>
</dbReference>
<gene>
    <name evidence="9" type="ORF">M569_16510</name>
</gene>
<dbReference type="Gene3D" id="3.20.20.80">
    <property type="entry name" value="Glycosidases"/>
    <property type="match status" value="1"/>
</dbReference>
<dbReference type="SMART" id="SM00768">
    <property type="entry name" value="X8"/>
    <property type="match status" value="1"/>
</dbReference>
<dbReference type="PROSITE" id="PS00587">
    <property type="entry name" value="GLYCOSYL_HYDROL_F17"/>
    <property type="match status" value="1"/>
</dbReference>
<sequence>EGIGVNWGREASHTLPPERVVELLKSNKISGVKLLDADPQSLRSLAGSGIPVTVGIPNSLLYSLNSSFKAAQDWVRENLTGFVSGRVLIENVAVGDSPFLRSYGDQFHPLLVGAADNIQRAVSESNLGTKIKVVIPCDFNVFEFDSNLPSKTLIRSQVNSTMIRILTFLNLQKSPFFTAISPFRILRDSDNFTLEFALFKETPRQVNDTRRNYTNIFDLAYDAVLNALTAAGFPGMQIVVGEIGWPTDGAVNATPYIAQEFNSALINHLDSISTRPSKPSEVYIFSLLDEDERNTTGDDDDFERHWGIFTFDGQAKYELDLGRGTTKLTNARDVRYLAAKWCVVDDNKDISGAAVSLAADACAAADCSALAPGGSCFNLSWPGNLSYAFNSYYQRHDQDAGSCGFDGLGLITTVDPSTDGCRFVIGINTSGSKSLL</sequence>
<keyword evidence="5 7" id="KW-0326">Glycosidase</keyword>
<dbReference type="OrthoDB" id="1293114at2759"/>
<reference evidence="9 10" key="1">
    <citation type="journal article" date="2013" name="BMC Genomics">
        <title>The miniature genome of a carnivorous plant Genlisea aurea contains a low number of genes and short non-coding sequences.</title>
        <authorList>
            <person name="Leushkin E.V."/>
            <person name="Sutormin R.A."/>
            <person name="Nabieva E.R."/>
            <person name="Penin A.A."/>
            <person name="Kondrashov A.S."/>
            <person name="Logacheva M.D."/>
        </authorList>
    </citation>
    <scope>NUCLEOTIDE SEQUENCE [LARGE SCALE GENOMIC DNA]</scope>
</reference>
<evidence type="ECO:0000256" key="5">
    <source>
        <dbReference type="ARBA" id="ARBA00023295"/>
    </source>
</evidence>
<evidence type="ECO:0000256" key="1">
    <source>
        <dbReference type="ARBA" id="ARBA00008773"/>
    </source>
</evidence>
<evidence type="ECO:0000256" key="2">
    <source>
        <dbReference type="ARBA" id="ARBA00022729"/>
    </source>
</evidence>
<dbReference type="Proteomes" id="UP000015453">
    <property type="component" value="Unassembled WGS sequence"/>
</dbReference>
<name>S8D6K9_9LAMI</name>
<evidence type="ECO:0000256" key="6">
    <source>
        <dbReference type="RuleBase" id="RU004335"/>
    </source>
</evidence>
<dbReference type="InterPro" id="IPR044965">
    <property type="entry name" value="Glyco_hydro_17_plant"/>
</dbReference>
<keyword evidence="10" id="KW-1185">Reference proteome</keyword>
<evidence type="ECO:0000259" key="8">
    <source>
        <dbReference type="SMART" id="SM00768"/>
    </source>
</evidence>
<dbReference type="InterPro" id="IPR017853">
    <property type="entry name" value="GH"/>
</dbReference>
<comment type="similarity">
    <text evidence="1 6">Belongs to the glycosyl hydrolase 17 family.</text>
</comment>
<evidence type="ECO:0000256" key="4">
    <source>
        <dbReference type="ARBA" id="ARBA00023157"/>
    </source>
</evidence>
<evidence type="ECO:0000256" key="3">
    <source>
        <dbReference type="ARBA" id="ARBA00022801"/>
    </source>
</evidence>
<feature type="non-terminal residue" evidence="9">
    <location>
        <position position="436"/>
    </location>
</feature>
<dbReference type="PANTHER" id="PTHR32227">
    <property type="entry name" value="GLUCAN ENDO-1,3-BETA-GLUCOSIDASE BG1-RELATED-RELATED"/>
    <property type="match status" value="1"/>
</dbReference>
<dbReference type="GO" id="GO:0005975">
    <property type="term" value="P:carbohydrate metabolic process"/>
    <property type="evidence" value="ECO:0007669"/>
    <property type="project" value="InterPro"/>
</dbReference>
<proteinExistence type="inferred from homology"/>
<organism evidence="9 10">
    <name type="scientific">Genlisea aurea</name>
    <dbReference type="NCBI Taxonomy" id="192259"/>
    <lineage>
        <taxon>Eukaryota</taxon>
        <taxon>Viridiplantae</taxon>
        <taxon>Streptophyta</taxon>
        <taxon>Embryophyta</taxon>
        <taxon>Tracheophyta</taxon>
        <taxon>Spermatophyta</taxon>
        <taxon>Magnoliopsida</taxon>
        <taxon>eudicotyledons</taxon>
        <taxon>Gunneridae</taxon>
        <taxon>Pentapetalae</taxon>
        <taxon>asterids</taxon>
        <taxon>lamiids</taxon>
        <taxon>Lamiales</taxon>
        <taxon>Lentibulariaceae</taxon>
        <taxon>Genlisea</taxon>
    </lineage>
</organism>
<evidence type="ECO:0000313" key="9">
    <source>
        <dbReference type="EMBL" id="EPS58303.1"/>
    </source>
</evidence>
<evidence type="ECO:0000256" key="7">
    <source>
        <dbReference type="RuleBase" id="RU004336"/>
    </source>
</evidence>
<dbReference type="InterPro" id="IPR012946">
    <property type="entry name" value="X8"/>
</dbReference>
<dbReference type="Gene3D" id="1.20.58.1040">
    <property type="match status" value="1"/>
</dbReference>
<keyword evidence="3 7" id="KW-0378">Hydrolase</keyword>
<keyword evidence="4" id="KW-1015">Disulfide bond</keyword>
<dbReference type="EMBL" id="AUSU01009351">
    <property type="protein sequence ID" value="EPS58303.1"/>
    <property type="molecule type" value="Genomic_DNA"/>
</dbReference>
<protein>
    <recommendedName>
        <fullName evidence="8">X8 domain-containing protein</fullName>
    </recommendedName>
</protein>
<dbReference type="AlphaFoldDB" id="S8D6K9"/>
<dbReference type="Pfam" id="PF00332">
    <property type="entry name" value="Glyco_hydro_17"/>
    <property type="match status" value="1"/>
</dbReference>
<dbReference type="Pfam" id="PF07983">
    <property type="entry name" value="X8"/>
    <property type="match status" value="1"/>
</dbReference>
<dbReference type="InterPro" id="IPR000490">
    <property type="entry name" value="Glyco_hydro_17"/>
</dbReference>
<evidence type="ECO:0000313" key="10">
    <source>
        <dbReference type="Proteomes" id="UP000015453"/>
    </source>
</evidence>
<keyword evidence="2" id="KW-0732">Signal</keyword>
<dbReference type="SUPFAM" id="SSF51445">
    <property type="entry name" value="(Trans)glycosidases"/>
    <property type="match status" value="1"/>
</dbReference>
<comment type="caution">
    <text evidence="9">The sequence shown here is derived from an EMBL/GenBank/DDBJ whole genome shotgun (WGS) entry which is preliminary data.</text>
</comment>
<feature type="non-terminal residue" evidence="9">
    <location>
        <position position="1"/>
    </location>
</feature>